<dbReference type="Proteomes" id="UP001153069">
    <property type="component" value="Unassembled WGS sequence"/>
</dbReference>
<organism evidence="1 2">
    <name type="scientific">Seminavis robusta</name>
    <dbReference type="NCBI Taxonomy" id="568900"/>
    <lineage>
        <taxon>Eukaryota</taxon>
        <taxon>Sar</taxon>
        <taxon>Stramenopiles</taxon>
        <taxon>Ochrophyta</taxon>
        <taxon>Bacillariophyta</taxon>
        <taxon>Bacillariophyceae</taxon>
        <taxon>Bacillariophycidae</taxon>
        <taxon>Naviculales</taxon>
        <taxon>Naviculaceae</taxon>
        <taxon>Seminavis</taxon>
    </lineage>
</organism>
<dbReference type="AlphaFoldDB" id="A0A9N8DMR2"/>
<evidence type="ECO:0000313" key="2">
    <source>
        <dbReference type="Proteomes" id="UP001153069"/>
    </source>
</evidence>
<evidence type="ECO:0000313" key="1">
    <source>
        <dbReference type="EMBL" id="CAB9504900.1"/>
    </source>
</evidence>
<keyword evidence="2" id="KW-1185">Reference proteome</keyword>
<reference evidence="1" key="1">
    <citation type="submission" date="2020-06" db="EMBL/GenBank/DDBJ databases">
        <authorList>
            <consortium name="Plant Systems Biology data submission"/>
        </authorList>
    </citation>
    <scope>NUCLEOTIDE SEQUENCE</scope>
    <source>
        <strain evidence="1">D6</strain>
    </source>
</reference>
<proteinExistence type="predicted"/>
<dbReference type="EMBL" id="CAICTM010000212">
    <property type="protein sequence ID" value="CAB9504900.1"/>
    <property type="molecule type" value="Genomic_DNA"/>
</dbReference>
<gene>
    <name evidence="1" type="ORF">SEMRO_213_G088290.1</name>
</gene>
<name>A0A9N8DMR2_9STRA</name>
<comment type="caution">
    <text evidence="1">The sequence shown here is derived from an EMBL/GenBank/DDBJ whole genome shotgun (WGS) entry which is preliminary data.</text>
</comment>
<sequence length="321" mass="36784">MSDGDHRKRYRAEPPDAEFALQKAREIWNRDTRRPRAVAIEDEDFRGFFGCSVLVFLSLWTLLERFDQIPPGGEACHLMWTLMFLKIYARNTVLSSLAGGVDPDTYMKWVWLFLDGIVYLECHVIIWENRLKLDRGNDCLTSVDCTDCRIPNHGPDFASHKFNKKSGLRYEIALCILTGDVVWMNGPFECGKWPDISIFQSALLGMLADNERVEADDGYVGDHPMYIKCPAGFANPEETLFMQQRVRNRQETINERVKNWKALDGMWRHEITRHGDAFRAIIIVSQLAINSGERLFPCGYRDPPYHGPGGEMDLGSDDDGL</sequence>
<evidence type="ECO:0008006" key="3">
    <source>
        <dbReference type="Google" id="ProtNLM"/>
    </source>
</evidence>
<accession>A0A9N8DMR2</accession>
<dbReference type="OrthoDB" id="38519at2759"/>
<protein>
    <recommendedName>
        <fullName evidence="3">DDE Tnp4 domain-containing protein</fullName>
    </recommendedName>
</protein>